<accession>A0A3B0SIR2</accession>
<dbReference type="PANTHER" id="PTHR46663">
    <property type="entry name" value="DIGUANYLATE CYCLASE DGCT-RELATED"/>
    <property type="match status" value="1"/>
</dbReference>
<feature type="domain" description="GGDEF" evidence="1">
    <location>
        <begin position="69"/>
        <end position="193"/>
    </location>
</feature>
<evidence type="ECO:0000313" key="2">
    <source>
        <dbReference type="EMBL" id="VAW04083.1"/>
    </source>
</evidence>
<dbReference type="InterPro" id="IPR029787">
    <property type="entry name" value="Nucleotide_cyclase"/>
</dbReference>
<dbReference type="SUPFAM" id="SSF55073">
    <property type="entry name" value="Nucleotide cyclase"/>
    <property type="match status" value="1"/>
</dbReference>
<dbReference type="PROSITE" id="PS50887">
    <property type="entry name" value="GGDEF"/>
    <property type="match status" value="1"/>
</dbReference>
<sequence length="193" mass="21471">MKAMSEKKYVSDIECLNCISLGTEISELKRKLNDMEQYALHDTLTGLANRRQFIESLEHRIMRCQRYGDTTALLFLDVNNLKAVNDECGHSAGDALLIRLSEILSANIRGSDMVARIGGDEFAILLDNLDADKVDNKIDLLLKRIDSSHIEHDGRKIPLGVAIGYCFVGPIDTIPDLMSRADAAMYKAKKGTL</sequence>
<organism evidence="2">
    <name type="scientific">hydrothermal vent metagenome</name>
    <dbReference type="NCBI Taxonomy" id="652676"/>
    <lineage>
        <taxon>unclassified sequences</taxon>
        <taxon>metagenomes</taxon>
        <taxon>ecological metagenomes</taxon>
    </lineage>
</organism>
<dbReference type="InterPro" id="IPR000160">
    <property type="entry name" value="GGDEF_dom"/>
</dbReference>
<dbReference type="Pfam" id="PF00990">
    <property type="entry name" value="GGDEF"/>
    <property type="match status" value="1"/>
</dbReference>
<dbReference type="InterPro" id="IPR052163">
    <property type="entry name" value="DGC-Regulatory_Protein"/>
</dbReference>
<dbReference type="NCBIfam" id="TIGR00254">
    <property type="entry name" value="GGDEF"/>
    <property type="match status" value="1"/>
</dbReference>
<dbReference type="InterPro" id="IPR043128">
    <property type="entry name" value="Rev_trsase/Diguanyl_cyclase"/>
</dbReference>
<dbReference type="CDD" id="cd01949">
    <property type="entry name" value="GGDEF"/>
    <property type="match status" value="1"/>
</dbReference>
<name>A0A3B0SIR2_9ZZZZ</name>
<proteinExistence type="predicted"/>
<reference evidence="2" key="1">
    <citation type="submission" date="2018-06" db="EMBL/GenBank/DDBJ databases">
        <authorList>
            <person name="Zhirakovskaya E."/>
        </authorList>
    </citation>
    <scope>NUCLEOTIDE SEQUENCE</scope>
</reference>
<gene>
    <name evidence="2" type="ORF">MNBD_ALPHA04-384</name>
</gene>
<dbReference type="Gene3D" id="3.30.70.270">
    <property type="match status" value="1"/>
</dbReference>
<protein>
    <submittedName>
        <fullName evidence="2">Diguanylate cyclase/phosphodiesterase (GGDEF &amp; EAL domains) with PAS/PAC sensor(S)</fullName>
    </submittedName>
</protein>
<dbReference type="SMART" id="SM00267">
    <property type="entry name" value="GGDEF"/>
    <property type="match status" value="1"/>
</dbReference>
<dbReference type="EMBL" id="UOEF01000391">
    <property type="protein sequence ID" value="VAW04083.1"/>
    <property type="molecule type" value="Genomic_DNA"/>
</dbReference>
<dbReference type="AlphaFoldDB" id="A0A3B0SIR2"/>
<evidence type="ECO:0000259" key="1">
    <source>
        <dbReference type="PROSITE" id="PS50887"/>
    </source>
</evidence>
<dbReference type="PANTHER" id="PTHR46663:SF2">
    <property type="entry name" value="GGDEF DOMAIN-CONTAINING PROTEIN"/>
    <property type="match status" value="1"/>
</dbReference>